<feature type="chain" id="PRO_5016958819" evidence="7">
    <location>
        <begin position="19"/>
        <end position="258"/>
    </location>
</feature>
<dbReference type="GO" id="GO:0005199">
    <property type="term" value="F:structural constituent of cell wall"/>
    <property type="evidence" value="ECO:0007669"/>
    <property type="project" value="TreeGrafter"/>
</dbReference>
<evidence type="ECO:0000259" key="8">
    <source>
        <dbReference type="Pfam" id="PF22799"/>
    </source>
</evidence>
<keyword evidence="10" id="KW-1185">Reference proteome</keyword>
<feature type="domain" description="Cell wall mannoprotein PIR1-like C-terminal" evidence="8">
    <location>
        <begin position="163"/>
        <end position="240"/>
    </location>
</feature>
<dbReference type="InterPro" id="IPR051153">
    <property type="entry name" value="Yeast_CWMannoprotein_PIR"/>
</dbReference>
<evidence type="ECO:0000256" key="7">
    <source>
        <dbReference type="SAM" id="SignalP"/>
    </source>
</evidence>
<feature type="compositionally biased region" description="Acidic residues" evidence="6">
    <location>
        <begin position="115"/>
        <end position="125"/>
    </location>
</feature>
<feature type="region of interest" description="Disordered" evidence="6">
    <location>
        <begin position="98"/>
        <end position="135"/>
    </location>
</feature>
<dbReference type="PANTHER" id="PTHR47254">
    <property type="entry name" value="CELL WALL MANNOPROTEIN CIS3-RELATED"/>
    <property type="match status" value="1"/>
</dbReference>
<evidence type="ECO:0000256" key="1">
    <source>
        <dbReference type="ARBA" id="ARBA00004191"/>
    </source>
</evidence>
<gene>
    <name evidence="9" type="primary">PIR32_5</name>
    <name evidence="9" type="ORF">Cantr_10593</name>
</gene>
<dbReference type="EMBL" id="QLNQ01000023">
    <property type="protein sequence ID" value="RCK64004.1"/>
    <property type="molecule type" value="Genomic_DNA"/>
</dbReference>
<dbReference type="InterPro" id="IPR054508">
    <property type="entry name" value="PIR1-like_C"/>
</dbReference>
<evidence type="ECO:0000256" key="6">
    <source>
        <dbReference type="SAM" id="MobiDB-lite"/>
    </source>
</evidence>
<reference evidence="9 10" key="1">
    <citation type="submission" date="2018-06" db="EMBL/GenBank/DDBJ databases">
        <title>Whole genome sequencing of Candida tropicalis (genome annotated by CSBL at Korea University).</title>
        <authorList>
            <person name="Ahn J."/>
        </authorList>
    </citation>
    <scope>NUCLEOTIDE SEQUENCE [LARGE SCALE GENOMIC DNA]</scope>
    <source>
        <strain evidence="9 10">ATCC 20962</strain>
    </source>
</reference>
<dbReference type="GO" id="GO:0009277">
    <property type="term" value="C:fungal-type cell wall"/>
    <property type="evidence" value="ECO:0007669"/>
    <property type="project" value="TreeGrafter"/>
</dbReference>
<dbReference type="AlphaFoldDB" id="A0A367YDR5"/>
<evidence type="ECO:0000256" key="3">
    <source>
        <dbReference type="ARBA" id="ARBA00022525"/>
    </source>
</evidence>
<evidence type="ECO:0000256" key="5">
    <source>
        <dbReference type="ARBA" id="ARBA00038219"/>
    </source>
</evidence>
<sequence>MRFSAATFTLGLFAIAQAGYVPYGGKKEDFGIETFKGKFALAVKEFNFKKGKGKGWWKGGKKEKLDLIYEIGDGQIEYGGRDDQVYYPWGSRNKWEPFDDDDNDSYKKHKYPEPEPVEEEENNDDDYGKHKWKPRGYEEPETEEFRTIKYNKNHYYFTLKNTVLHDERDATGEIVANHQFQFDDPVQPDALFTKGFTIVFENGEYLLAINGKTKFWNSAVDDTGVYKVYDAPITDESEPIQLIVLDVEGEKYGKKKKW</sequence>
<comment type="caution">
    <text evidence="9">The sequence shown here is derived from an EMBL/GenBank/DDBJ whole genome shotgun (WGS) entry which is preliminary data.</text>
</comment>
<dbReference type="STRING" id="5486.A0A367YDR5"/>
<dbReference type="GO" id="GO:0031505">
    <property type="term" value="P:fungal-type cell wall organization"/>
    <property type="evidence" value="ECO:0007669"/>
    <property type="project" value="TreeGrafter"/>
</dbReference>
<proteinExistence type="inferred from homology"/>
<dbReference type="PANTHER" id="PTHR47254:SF1">
    <property type="entry name" value="CELL WALL MANNOPROTEIN CIS3-RELATED"/>
    <property type="match status" value="1"/>
</dbReference>
<dbReference type="Pfam" id="PF22799">
    <property type="entry name" value="PIR1-like_C"/>
    <property type="match status" value="1"/>
</dbReference>
<evidence type="ECO:0000256" key="2">
    <source>
        <dbReference type="ARBA" id="ARBA00022512"/>
    </source>
</evidence>
<dbReference type="Proteomes" id="UP000253472">
    <property type="component" value="Unassembled WGS sequence"/>
</dbReference>
<comment type="subcellular location">
    <subcellularLocation>
        <location evidence="1">Secreted</location>
        <location evidence="1">Cell wall</location>
    </subcellularLocation>
</comment>
<feature type="signal peptide" evidence="7">
    <location>
        <begin position="1"/>
        <end position="18"/>
    </location>
</feature>
<accession>A0A367YDR5</accession>
<evidence type="ECO:0000256" key="4">
    <source>
        <dbReference type="ARBA" id="ARBA00022729"/>
    </source>
</evidence>
<comment type="similarity">
    <text evidence="5">Belongs to the PIR protein family.</text>
</comment>
<evidence type="ECO:0000313" key="10">
    <source>
        <dbReference type="Proteomes" id="UP000253472"/>
    </source>
</evidence>
<keyword evidence="3" id="KW-0964">Secreted</keyword>
<protein>
    <submittedName>
        <fullName evidence="9">Putative cell wall mannoprotein PIR32</fullName>
    </submittedName>
</protein>
<name>A0A367YDR5_9ASCO</name>
<dbReference type="OrthoDB" id="5415592at2759"/>
<keyword evidence="2" id="KW-0134">Cell wall</keyword>
<evidence type="ECO:0000313" key="9">
    <source>
        <dbReference type="EMBL" id="RCK64004.1"/>
    </source>
</evidence>
<organism evidence="9 10">
    <name type="scientific">Candida viswanathii</name>
    <dbReference type="NCBI Taxonomy" id="5486"/>
    <lineage>
        <taxon>Eukaryota</taxon>
        <taxon>Fungi</taxon>
        <taxon>Dikarya</taxon>
        <taxon>Ascomycota</taxon>
        <taxon>Saccharomycotina</taxon>
        <taxon>Pichiomycetes</taxon>
        <taxon>Debaryomycetaceae</taxon>
        <taxon>Candida/Lodderomyces clade</taxon>
        <taxon>Candida</taxon>
    </lineage>
</organism>
<keyword evidence="4 7" id="KW-0732">Signal</keyword>